<organism evidence="2 3">
    <name type="scientific">Linum trigynum</name>
    <dbReference type="NCBI Taxonomy" id="586398"/>
    <lineage>
        <taxon>Eukaryota</taxon>
        <taxon>Viridiplantae</taxon>
        <taxon>Streptophyta</taxon>
        <taxon>Embryophyta</taxon>
        <taxon>Tracheophyta</taxon>
        <taxon>Spermatophyta</taxon>
        <taxon>Magnoliopsida</taxon>
        <taxon>eudicotyledons</taxon>
        <taxon>Gunneridae</taxon>
        <taxon>Pentapetalae</taxon>
        <taxon>rosids</taxon>
        <taxon>fabids</taxon>
        <taxon>Malpighiales</taxon>
        <taxon>Linaceae</taxon>
        <taxon>Linum</taxon>
    </lineage>
</organism>
<gene>
    <name evidence="2" type="ORF">LTRI10_LOCUS24800</name>
</gene>
<reference evidence="2 3" key="1">
    <citation type="submission" date="2024-04" db="EMBL/GenBank/DDBJ databases">
        <authorList>
            <person name="Fracassetti M."/>
        </authorList>
    </citation>
    <scope>NUCLEOTIDE SEQUENCE [LARGE SCALE GENOMIC DNA]</scope>
</reference>
<name>A0AAV2ECQ8_9ROSI</name>
<dbReference type="Proteomes" id="UP001497516">
    <property type="component" value="Chromosome 4"/>
</dbReference>
<evidence type="ECO:0000313" key="2">
    <source>
        <dbReference type="EMBL" id="CAL1383534.1"/>
    </source>
</evidence>
<protein>
    <submittedName>
        <fullName evidence="2">Uncharacterized protein</fullName>
    </submittedName>
</protein>
<evidence type="ECO:0000256" key="1">
    <source>
        <dbReference type="SAM" id="MobiDB-lite"/>
    </source>
</evidence>
<feature type="compositionally biased region" description="Basic and acidic residues" evidence="1">
    <location>
        <begin position="7"/>
        <end position="24"/>
    </location>
</feature>
<keyword evidence="3" id="KW-1185">Reference proteome</keyword>
<sequence length="89" mass="10143">MRRTNRRTWDDGDMQDHYAQHQHQDIGASDSPDITLDATAEQLLVERKAKKFAPVEVRLGMLILDESDDDVTPPILTSIRKGKRGVESR</sequence>
<proteinExistence type="predicted"/>
<dbReference type="AlphaFoldDB" id="A0AAV2ECQ8"/>
<dbReference type="EMBL" id="OZ034817">
    <property type="protein sequence ID" value="CAL1383534.1"/>
    <property type="molecule type" value="Genomic_DNA"/>
</dbReference>
<accession>A0AAV2ECQ8</accession>
<feature type="region of interest" description="Disordered" evidence="1">
    <location>
        <begin position="1"/>
        <end position="32"/>
    </location>
</feature>
<evidence type="ECO:0000313" key="3">
    <source>
        <dbReference type="Proteomes" id="UP001497516"/>
    </source>
</evidence>